<evidence type="ECO:0000313" key="9">
    <source>
        <dbReference type="EMBL" id="SBP52876.1"/>
    </source>
</evidence>
<feature type="active site" evidence="4">
    <location>
        <position position="388"/>
    </location>
</feature>
<gene>
    <name evidence="9" type="primary">PARGL</name>
</gene>
<reference evidence="9" key="2">
    <citation type="submission" date="2016-06" db="EMBL/GenBank/DDBJ databases">
        <title>The genome of a short-lived fish provides insights into sex chromosome evolution and the genetic control of aging.</title>
        <authorList>
            <person name="Reichwald K."/>
            <person name="Felder M."/>
            <person name="Petzold A."/>
            <person name="Koch P."/>
            <person name="Groth M."/>
            <person name="Platzer M."/>
        </authorList>
    </citation>
    <scope>NUCLEOTIDE SEQUENCE</scope>
    <source>
        <tissue evidence="9">Brain</tissue>
    </source>
</reference>
<feature type="binding site" evidence="5">
    <location>
        <position position="427"/>
    </location>
    <ligand>
        <name>substrate</name>
    </ligand>
</feature>
<dbReference type="GO" id="GO:0005634">
    <property type="term" value="C:nucleus"/>
    <property type="evidence" value="ECO:0007669"/>
    <property type="project" value="TreeGrafter"/>
</dbReference>
<feature type="region of interest" description="Disordered" evidence="6">
    <location>
        <begin position="1"/>
        <end position="74"/>
    </location>
</feature>
<dbReference type="GO" id="GO:0006282">
    <property type="term" value="P:regulation of DNA repair"/>
    <property type="evidence" value="ECO:0007669"/>
    <property type="project" value="InterPro"/>
</dbReference>
<dbReference type="AlphaFoldDB" id="A0A1A8AEI8"/>
<evidence type="ECO:0000256" key="2">
    <source>
        <dbReference type="ARBA" id="ARBA00012255"/>
    </source>
</evidence>
<dbReference type="Pfam" id="PF05028">
    <property type="entry name" value="PARG_cat_C"/>
    <property type="match status" value="1"/>
</dbReference>
<dbReference type="PANTHER" id="PTHR12837:SF9">
    <property type="entry name" value="POLY(ADP-RIBOSE) GLYCOHYDROLASE"/>
    <property type="match status" value="1"/>
</dbReference>
<feature type="non-terminal residue" evidence="9">
    <location>
        <position position="1"/>
    </location>
</feature>
<protein>
    <recommendedName>
        <fullName evidence="2">poly(ADP-ribose) glycohydrolase</fullName>
        <ecNumber evidence="2">3.2.1.143</ecNumber>
    </recommendedName>
</protein>
<accession>A0A1A8AEI8</accession>
<evidence type="ECO:0000259" key="7">
    <source>
        <dbReference type="Pfam" id="PF05028"/>
    </source>
</evidence>
<comment type="similarity">
    <text evidence="1">Belongs to the poly(ADP-ribose) glycohydrolase family.</text>
</comment>
<keyword evidence="3 9" id="KW-0378">Hydrolase</keyword>
<feature type="compositionally biased region" description="Low complexity" evidence="6">
    <location>
        <begin position="39"/>
        <end position="65"/>
    </location>
</feature>
<feature type="binding site" evidence="5">
    <location>
        <position position="386"/>
    </location>
    <ligand>
        <name>substrate</name>
    </ligand>
</feature>
<reference evidence="9" key="1">
    <citation type="submission" date="2016-05" db="EMBL/GenBank/DDBJ databases">
        <authorList>
            <person name="Lavstsen T."/>
            <person name="Jespersen J.S."/>
        </authorList>
    </citation>
    <scope>NUCLEOTIDE SEQUENCE</scope>
    <source>
        <tissue evidence="9">Brain</tissue>
    </source>
</reference>
<evidence type="ECO:0000256" key="6">
    <source>
        <dbReference type="SAM" id="MobiDB-lite"/>
    </source>
</evidence>
<dbReference type="InterPro" id="IPR048362">
    <property type="entry name" value="PARG_helical"/>
</dbReference>
<dbReference type="Pfam" id="PF20811">
    <property type="entry name" value="PARG_cat_N"/>
    <property type="match status" value="1"/>
</dbReference>
<feature type="domain" description="PARG catalytic Macro" evidence="7">
    <location>
        <begin position="338"/>
        <end position="538"/>
    </location>
</feature>
<feature type="domain" description="PARG helical" evidence="8">
    <location>
        <begin position="214"/>
        <end position="329"/>
    </location>
</feature>
<feature type="compositionally biased region" description="Basic and acidic residues" evidence="6">
    <location>
        <begin position="1"/>
        <end position="14"/>
    </location>
</feature>
<feature type="active site" evidence="4">
    <location>
        <position position="387"/>
    </location>
</feature>
<evidence type="ECO:0000259" key="8">
    <source>
        <dbReference type="Pfam" id="PF20811"/>
    </source>
</evidence>
<name>A0A1A8AEI8_NOTFU</name>
<evidence type="ECO:0000256" key="3">
    <source>
        <dbReference type="ARBA" id="ARBA00022801"/>
    </source>
</evidence>
<dbReference type="GO" id="GO:0005975">
    <property type="term" value="P:carbohydrate metabolic process"/>
    <property type="evidence" value="ECO:0007669"/>
    <property type="project" value="InterPro"/>
</dbReference>
<dbReference type="PANTHER" id="PTHR12837">
    <property type="entry name" value="POLY ADP-RIBOSE GLYCOHYDROLASE"/>
    <property type="match status" value="1"/>
</dbReference>
<evidence type="ECO:0000256" key="5">
    <source>
        <dbReference type="PIRSR" id="PIRSR607724-2"/>
    </source>
</evidence>
<dbReference type="GO" id="GO:0004649">
    <property type="term" value="F:poly(ADP-ribose) glycohydrolase activity"/>
    <property type="evidence" value="ECO:0007669"/>
    <property type="project" value="UniProtKB-EC"/>
</dbReference>
<evidence type="ECO:0000256" key="4">
    <source>
        <dbReference type="PIRSR" id="PIRSR607724-1"/>
    </source>
</evidence>
<dbReference type="InterPro" id="IPR046372">
    <property type="entry name" value="PARG_cat_C"/>
</dbReference>
<evidence type="ECO:0000256" key="1">
    <source>
        <dbReference type="ARBA" id="ARBA00009545"/>
    </source>
</evidence>
<organism evidence="9">
    <name type="scientific">Nothobranchius furzeri</name>
    <name type="common">Turquoise killifish</name>
    <dbReference type="NCBI Taxonomy" id="105023"/>
    <lineage>
        <taxon>Eukaryota</taxon>
        <taxon>Metazoa</taxon>
        <taxon>Chordata</taxon>
        <taxon>Craniata</taxon>
        <taxon>Vertebrata</taxon>
        <taxon>Euteleostomi</taxon>
        <taxon>Actinopterygii</taxon>
        <taxon>Neopterygii</taxon>
        <taxon>Teleostei</taxon>
        <taxon>Neoteleostei</taxon>
        <taxon>Acanthomorphata</taxon>
        <taxon>Ovalentaria</taxon>
        <taxon>Atherinomorphae</taxon>
        <taxon>Cyprinodontiformes</taxon>
        <taxon>Nothobranchiidae</taxon>
        <taxon>Nothobranchius</taxon>
    </lineage>
</organism>
<feature type="compositionally biased region" description="Basic and acidic residues" evidence="6">
    <location>
        <begin position="25"/>
        <end position="36"/>
    </location>
</feature>
<feature type="binding site" evidence="5">
    <location>
        <position position="372"/>
    </location>
    <ligand>
        <name>substrate</name>
    </ligand>
</feature>
<dbReference type="GO" id="GO:1990966">
    <property type="term" value="P:ATP generation from poly-ADP-D-ribose"/>
    <property type="evidence" value="ECO:0007669"/>
    <property type="project" value="TreeGrafter"/>
</dbReference>
<sequence>VCVKEMDKLTDHDNSQTNDLISFEDNQHNENRKPDLVKQQSSDSSSAQASSSAGSSSDGCSTTKGNKTKDKDTELGMLTGEDSLSDCQLSDLKKFPQHDVLAPLKFNKSHTVLINVHAFTCEEKILPQDGRDLWHCDFVKMPCSPTSTATTRGLIGTNVVKRWELIDKQLKSLASLKSVKVDRLEEAILNYNPAYKGKWSFDALSSLVKQVPRTDNYFEELFPKIAALALKLPHQVKKAIPLLQRGHHAAITLSQLQIACLLANAFLCTFPHRNTQRPEAEYHNYPSINFNKLFGYSKRKKEKLRAIMHYFRVVTQEESKLNGLVTFERFCIGNSEKPNWGSCEEKLQKLHVTSQGSIEKDGIGMLQVDFANSLIGGGVLDSGLLQEEILFLMNPELIVSRLFTEKLADNECLIITGSQQFSSYSGYSDNFEWTGPYEDQLDRDHWHRLKRQILAIDALHFRNRRDQYNMSHITRELNKAYCGFKKHHKHEEPDIATGKWGCGAFGGDAQLKALIQLMAAAKAGRGLAFFTFQDKGLTKELQEIYHLLTSEGTTVGKLFKLLDTYCTRQRRAEDSSQHLFDFIRLSITPSRSQL</sequence>
<feature type="active site" evidence="4">
    <location>
        <position position="369"/>
    </location>
</feature>
<dbReference type="InterPro" id="IPR007724">
    <property type="entry name" value="Poly_GlycHdrlase"/>
</dbReference>
<dbReference type="GO" id="GO:0009225">
    <property type="term" value="P:nucleotide-sugar metabolic process"/>
    <property type="evidence" value="ECO:0007669"/>
    <property type="project" value="TreeGrafter"/>
</dbReference>
<dbReference type="EMBL" id="HADY01014391">
    <property type="protein sequence ID" value="SBP52876.1"/>
    <property type="molecule type" value="Transcribed_RNA"/>
</dbReference>
<proteinExistence type="inferred from homology"/>
<dbReference type="EC" id="3.2.1.143" evidence="2"/>
<dbReference type="GO" id="GO:0005737">
    <property type="term" value="C:cytoplasm"/>
    <property type="evidence" value="ECO:0007669"/>
    <property type="project" value="TreeGrafter"/>
</dbReference>